<keyword evidence="1" id="KW-0472">Membrane</keyword>
<dbReference type="Proteomes" id="UP001596170">
    <property type="component" value="Unassembled WGS sequence"/>
</dbReference>
<gene>
    <name evidence="2" type="ORF">ACFPYN_05360</name>
</gene>
<protein>
    <submittedName>
        <fullName evidence="2">Uncharacterized protein</fullName>
    </submittedName>
</protein>
<sequence>MENLLRKSAFYGFLLGLGYAILFTKYKEVTDLGEGVSETMYFPVMD</sequence>
<name>A0ABW1L4H4_9BACL</name>
<keyword evidence="1" id="KW-0812">Transmembrane</keyword>
<dbReference type="RefSeq" id="WP_377732981.1">
    <property type="nucleotide sequence ID" value="NZ_JBHSRI010000004.1"/>
</dbReference>
<proteinExistence type="predicted"/>
<dbReference type="EMBL" id="JBHSRI010000004">
    <property type="protein sequence ID" value="MFC6038881.1"/>
    <property type="molecule type" value="Genomic_DNA"/>
</dbReference>
<evidence type="ECO:0000313" key="3">
    <source>
        <dbReference type="Proteomes" id="UP001596170"/>
    </source>
</evidence>
<reference evidence="3" key="1">
    <citation type="journal article" date="2019" name="Int. J. Syst. Evol. Microbiol.">
        <title>The Global Catalogue of Microorganisms (GCM) 10K type strain sequencing project: providing services to taxonomists for standard genome sequencing and annotation.</title>
        <authorList>
            <consortium name="The Broad Institute Genomics Platform"/>
            <consortium name="The Broad Institute Genome Sequencing Center for Infectious Disease"/>
            <person name="Wu L."/>
            <person name="Ma J."/>
        </authorList>
    </citation>
    <scope>NUCLEOTIDE SEQUENCE [LARGE SCALE GENOMIC DNA]</scope>
    <source>
        <strain evidence="3">CCUG 54527</strain>
    </source>
</reference>
<evidence type="ECO:0000313" key="2">
    <source>
        <dbReference type="EMBL" id="MFC6038881.1"/>
    </source>
</evidence>
<evidence type="ECO:0000256" key="1">
    <source>
        <dbReference type="SAM" id="Phobius"/>
    </source>
</evidence>
<feature type="transmembrane region" description="Helical" evidence="1">
    <location>
        <begin position="9"/>
        <end position="26"/>
    </location>
</feature>
<comment type="caution">
    <text evidence="2">The sequence shown here is derived from an EMBL/GenBank/DDBJ whole genome shotgun (WGS) entry which is preliminary data.</text>
</comment>
<organism evidence="2 3">
    <name type="scientific">Paenisporosarcina macmurdoensis</name>
    <dbReference type="NCBI Taxonomy" id="212659"/>
    <lineage>
        <taxon>Bacteria</taxon>
        <taxon>Bacillati</taxon>
        <taxon>Bacillota</taxon>
        <taxon>Bacilli</taxon>
        <taxon>Bacillales</taxon>
        <taxon>Caryophanaceae</taxon>
        <taxon>Paenisporosarcina</taxon>
    </lineage>
</organism>
<keyword evidence="1" id="KW-1133">Transmembrane helix</keyword>
<keyword evidence="3" id="KW-1185">Reference proteome</keyword>
<accession>A0ABW1L4H4</accession>